<reference evidence="1 2" key="1">
    <citation type="submission" date="2019-06" db="EMBL/GenBank/DDBJ databases">
        <title>Draft genome of Aliikangiella marina GYP-15.</title>
        <authorList>
            <person name="Wang G."/>
        </authorList>
    </citation>
    <scope>NUCLEOTIDE SEQUENCE [LARGE SCALE GENOMIC DNA]</scope>
    <source>
        <strain evidence="1 2">GYP-15</strain>
    </source>
</reference>
<dbReference type="InterPro" id="IPR036691">
    <property type="entry name" value="Endo/exonu/phosph_ase_sf"/>
</dbReference>
<accession>A0A545TCC3</accession>
<dbReference type="AlphaFoldDB" id="A0A545TCC3"/>
<proteinExistence type="predicted"/>
<dbReference type="EMBL" id="VIKR01000002">
    <property type="protein sequence ID" value="TQV74841.1"/>
    <property type="molecule type" value="Genomic_DNA"/>
</dbReference>
<evidence type="ECO:0008006" key="3">
    <source>
        <dbReference type="Google" id="ProtNLM"/>
    </source>
</evidence>
<dbReference type="PANTHER" id="PTHR11371">
    <property type="entry name" value="DEOXYRIBONUCLEASE"/>
    <property type="match status" value="1"/>
</dbReference>
<keyword evidence="2" id="KW-1185">Reference proteome</keyword>
<gene>
    <name evidence="1" type="ORF">FLL45_07730</name>
</gene>
<dbReference type="RefSeq" id="WP_142941459.1">
    <property type="nucleotide sequence ID" value="NZ_VIKR01000002.1"/>
</dbReference>
<name>A0A545TCC3_9GAMM</name>
<evidence type="ECO:0000313" key="2">
    <source>
        <dbReference type="Proteomes" id="UP000317839"/>
    </source>
</evidence>
<dbReference type="OrthoDB" id="5500612at2"/>
<organism evidence="1 2">
    <name type="scientific">Aliikangiella marina</name>
    <dbReference type="NCBI Taxonomy" id="1712262"/>
    <lineage>
        <taxon>Bacteria</taxon>
        <taxon>Pseudomonadati</taxon>
        <taxon>Pseudomonadota</taxon>
        <taxon>Gammaproteobacteria</taxon>
        <taxon>Oceanospirillales</taxon>
        <taxon>Pleioneaceae</taxon>
        <taxon>Aliikangiella</taxon>
    </lineage>
</organism>
<dbReference type="SUPFAM" id="SSF56219">
    <property type="entry name" value="DNase I-like"/>
    <property type="match status" value="1"/>
</dbReference>
<dbReference type="Proteomes" id="UP000317839">
    <property type="component" value="Unassembled WGS sequence"/>
</dbReference>
<dbReference type="CDD" id="cd10283">
    <property type="entry name" value="MnuA_DNase1-like"/>
    <property type="match status" value="1"/>
</dbReference>
<protein>
    <recommendedName>
        <fullName evidence="3">Endonuclease</fullName>
    </recommendedName>
</protein>
<dbReference type="Gene3D" id="3.60.10.10">
    <property type="entry name" value="Endonuclease/exonuclease/phosphatase"/>
    <property type="match status" value="1"/>
</dbReference>
<sequence>MVPHGQETPPFKYSLAVERRALQASKLHRQIPNKSSRKMLAATWNLTNFGVQQRLRKDIQLIAEVIGWFDLIAIQEVADDLTDLRTLLRYLPNYKVILSDIGGNEERTGFLYDSKKIQRLELAAEVAVPPSDHRYIRMRGASGSFKGFDRNPYAVAFKAGRLEFIAVSVHLYFGSHSYFDEDRRALEAYALARWADRRKKTPESYSNNVLLLGDFNLPSMEEKGNVYKALASKGLILPKYSTQLMGSNLKGDMHYDQVAFHAGRMKNYFTGNSGVFDFDRAPFFGKAWDNRLSKEENHYFRQAIKFHISDHRPLWSEFSI</sequence>
<dbReference type="PANTHER" id="PTHR11371:SF31">
    <property type="entry name" value="EXTRACELLULAR NUCLEASE"/>
    <property type="match status" value="1"/>
</dbReference>
<evidence type="ECO:0000313" key="1">
    <source>
        <dbReference type="EMBL" id="TQV74841.1"/>
    </source>
</evidence>
<comment type="caution">
    <text evidence="1">The sequence shown here is derived from an EMBL/GenBank/DDBJ whole genome shotgun (WGS) entry which is preliminary data.</text>
</comment>